<keyword evidence="1" id="KW-0812">Transmembrane</keyword>
<sequence length="77" mass="9057">MFDPFAKFTSSPKTYPPYFLLDIFVPLIMFLNLIVNQACIASKAKRPETFVDKNHYPKESEFFFFSLNLYAFDENIS</sequence>
<dbReference type="EMBL" id="JAIWQS010000005">
    <property type="protein sequence ID" value="KAJ8765037.1"/>
    <property type="molecule type" value="Genomic_DNA"/>
</dbReference>
<keyword evidence="3" id="KW-1185">Reference proteome</keyword>
<comment type="caution">
    <text evidence="2">The sequence shown here is derived from an EMBL/GenBank/DDBJ whole genome shotgun (WGS) entry which is preliminary data.</text>
</comment>
<dbReference type="AlphaFoldDB" id="A0AAV8TDT7"/>
<reference evidence="2 3" key="1">
    <citation type="submission" date="2021-09" db="EMBL/GenBank/DDBJ databases">
        <title>Genomic insights and catalytic innovation underlie evolution of tropane alkaloids biosynthesis.</title>
        <authorList>
            <person name="Wang Y.-J."/>
            <person name="Tian T."/>
            <person name="Huang J.-P."/>
            <person name="Huang S.-X."/>
        </authorList>
    </citation>
    <scope>NUCLEOTIDE SEQUENCE [LARGE SCALE GENOMIC DNA]</scope>
    <source>
        <strain evidence="2">KIB-2018</strain>
        <tissue evidence="2">Leaf</tissue>
    </source>
</reference>
<evidence type="ECO:0008006" key="4">
    <source>
        <dbReference type="Google" id="ProtNLM"/>
    </source>
</evidence>
<keyword evidence="1" id="KW-1133">Transmembrane helix</keyword>
<gene>
    <name evidence="2" type="ORF">K2173_010513</name>
</gene>
<keyword evidence="1" id="KW-0472">Membrane</keyword>
<protein>
    <recommendedName>
        <fullName evidence="4">ATP synthase F0 subunit 8</fullName>
    </recommendedName>
</protein>
<organism evidence="2 3">
    <name type="scientific">Erythroxylum novogranatense</name>
    <dbReference type="NCBI Taxonomy" id="1862640"/>
    <lineage>
        <taxon>Eukaryota</taxon>
        <taxon>Viridiplantae</taxon>
        <taxon>Streptophyta</taxon>
        <taxon>Embryophyta</taxon>
        <taxon>Tracheophyta</taxon>
        <taxon>Spermatophyta</taxon>
        <taxon>Magnoliopsida</taxon>
        <taxon>eudicotyledons</taxon>
        <taxon>Gunneridae</taxon>
        <taxon>Pentapetalae</taxon>
        <taxon>rosids</taxon>
        <taxon>fabids</taxon>
        <taxon>Malpighiales</taxon>
        <taxon>Erythroxylaceae</taxon>
        <taxon>Erythroxylum</taxon>
    </lineage>
</organism>
<dbReference type="Proteomes" id="UP001159364">
    <property type="component" value="Linkage Group LG05"/>
</dbReference>
<evidence type="ECO:0000256" key="1">
    <source>
        <dbReference type="SAM" id="Phobius"/>
    </source>
</evidence>
<accession>A0AAV8TDT7</accession>
<evidence type="ECO:0000313" key="2">
    <source>
        <dbReference type="EMBL" id="KAJ8765037.1"/>
    </source>
</evidence>
<proteinExistence type="predicted"/>
<feature type="transmembrane region" description="Helical" evidence="1">
    <location>
        <begin position="15"/>
        <end position="35"/>
    </location>
</feature>
<name>A0AAV8TDT7_9ROSI</name>
<evidence type="ECO:0000313" key="3">
    <source>
        <dbReference type="Proteomes" id="UP001159364"/>
    </source>
</evidence>